<evidence type="ECO:0000256" key="1">
    <source>
        <dbReference type="SAM" id="MobiDB-lite"/>
    </source>
</evidence>
<feature type="compositionally biased region" description="Pro residues" evidence="1">
    <location>
        <begin position="105"/>
        <end position="116"/>
    </location>
</feature>
<dbReference type="EMBL" id="QGUI01001000">
    <property type="protein sequence ID" value="PZM89181.1"/>
    <property type="molecule type" value="Genomic_DNA"/>
</dbReference>
<feature type="region of interest" description="Disordered" evidence="1">
    <location>
        <begin position="34"/>
        <end position="159"/>
    </location>
</feature>
<feature type="compositionally biased region" description="Low complexity" evidence="1">
    <location>
        <begin position="117"/>
        <end position="127"/>
    </location>
</feature>
<feature type="compositionally biased region" description="Basic and acidic residues" evidence="1">
    <location>
        <begin position="60"/>
        <end position="76"/>
    </location>
</feature>
<sequence length="159" mass="17669">MVYGSDTSFRAAEARYEEIVARYQALVARTDERMMEQKAADDEATAQAEREMQETLARWAAEEEKAKDAEQDKKPENPWAQRPRLPDAGARIGQIEDDEYDVPEEPPSPPAPPPRPVAVDPQPEAAPATPPAPEPAQPSGSRWAPDDDEDFEQGNFLRG</sequence>
<evidence type="ECO:0008006" key="3">
    <source>
        <dbReference type="Google" id="ProtNLM"/>
    </source>
</evidence>
<dbReference type="AlphaFoldDB" id="A0A2W4IRJ9"/>
<accession>A0A2W4IRJ9</accession>
<organism evidence="2">
    <name type="scientific">Thermocrispum agreste</name>
    <dbReference type="NCBI Taxonomy" id="37925"/>
    <lineage>
        <taxon>Bacteria</taxon>
        <taxon>Bacillati</taxon>
        <taxon>Actinomycetota</taxon>
        <taxon>Actinomycetes</taxon>
        <taxon>Pseudonocardiales</taxon>
        <taxon>Pseudonocardiaceae</taxon>
        <taxon>Thermocrispum</taxon>
    </lineage>
</organism>
<name>A0A2W4IRJ9_9PSEU</name>
<feature type="compositionally biased region" description="Acidic residues" evidence="1">
    <location>
        <begin position="95"/>
        <end position="104"/>
    </location>
</feature>
<proteinExistence type="predicted"/>
<gene>
    <name evidence="2" type="ORF">DIU77_19445</name>
</gene>
<evidence type="ECO:0000313" key="2">
    <source>
        <dbReference type="EMBL" id="PZM89181.1"/>
    </source>
</evidence>
<dbReference type="STRING" id="1111738.GCA_000427905_01514"/>
<comment type="caution">
    <text evidence="2">The sequence shown here is derived from an EMBL/GenBank/DDBJ whole genome shotgun (WGS) entry which is preliminary data.</text>
</comment>
<protein>
    <recommendedName>
        <fullName evidence="3">Cell division protein DivIVA</fullName>
    </recommendedName>
</protein>
<reference evidence="2" key="1">
    <citation type="submission" date="2018-05" db="EMBL/GenBank/DDBJ databases">
        <authorList>
            <person name="Lanie J.A."/>
            <person name="Ng W.-L."/>
            <person name="Kazmierczak K.M."/>
            <person name="Andrzejewski T.M."/>
            <person name="Davidsen T.M."/>
            <person name="Wayne K.J."/>
            <person name="Tettelin H."/>
            <person name="Glass J.I."/>
            <person name="Rusch D."/>
            <person name="Podicherti R."/>
            <person name="Tsui H.-C.T."/>
            <person name="Winkler M.E."/>
        </authorList>
    </citation>
    <scope>NUCLEOTIDE SEQUENCE</scope>
    <source>
        <strain evidence="2">ZC4RG45</strain>
    </source>
</reference>